<evidence type="ECO:0000256" key="5">
    <source>
        <dbReference type="ARBA" id="ARBA00023242"/>
    </source>
</evidence>
<dbReference type="GO" id="GO:0009960">
    <property type="term" value="P:endosperm development"/>
    <property type="evidence" value="ECO:0007669"/>
    <property type="project" value="InterPro"/>
</dbReference>
<dbReference type="GO" id="GO:0046983">
    <property type="term" value="F:protein dimerization activity"/>
    <property type="evidence" value="ECO:0007669"/>
    <property type="project" value="InterPro"/>
</dbReference>
<protein>
    <recommendedName>
        <fullName evidence="7">BHLH domain-containing protein</fullName>
    </recommendedName>
</protein>
<dbReference type="InterPro" id="IPR044278">
    <property type="entry name" value="BHLH95-like"/>
</dbReference>
<dbReference type="PANTHER" id="PTHR46772:SF2">
    <property type="entry name" value="BHLH DOMAIN-CONTAINING PROTEIN"/>
    <property type="match status" value="1"/>
</dbReference>
<keyword evidence="4" id="KW-0804">Transcription</keyword>
<accession>A0AA39VF80</accession>
<evidence type="ECO:0000313" key="9">
    <source>
        <dbReference type="Proteomes" id="UP001168877"/>
    </source>
</evidence>
<evidence type="ECO:0000259" key="7">
    <source>
        <dbReference type="PROSITE" id="PS50888"/>
    </source>
</evidence>
<dbReference type="InterPro" id="IPR011598">
    <property type="entry name" value="bHLH_dom"/>
</dbReference>
<dbReference type="Proteomes" id="UP001168877">
    <property type="component" value="Unassembled WGS sequence"/>
</dbReference>
<dbReference type="InterPro" id="IPR036638">
    <property type="entry name" value="HLH_DNA-bd_sf"/>
</dbReference>
<dbReference type="AlphaFoldDB" id="A0AA39VF80"/>
<reference evidence="8" key="1">
    <citation type="journal article" date="2022" name="Plant J.">
        <title>Strategies of tolerance reflected in two North American maple genomes.</title>
        <authorList>
            <person name="McEvoy S.L."/>
            <person name="Sezen U.U."/>
            <person name="Trouern-Trend A."/>
            <person name="McMahon S.M."/>
            <person name="Schaberg P.G."/>
            <person name="Yang J."/>
            <person name="Wegrzyn J.L."/>
            <person name="Swenson N.G."/>
        </authorList>
    </citation>
    <scope>NUCLEOTIDE SEQUENCE</scope>
    <source>
        <strain evidence="8">NS2018</strain>
    </source>
</reference>
<gene>
    <name evidence="8" type="ORF">LWI29_036453</name>
</gene>
<evidence type="ECO:0000256" key="6">
    <source>
        <dbReference type="SAM" id="MobiDB-lite"/>
    </source>
</evidence>
<keyword evidence="9" id="KW-1185">Reference proteome</keyword>
<comment type="caution">
    <text evidence="8">The sequence shown here is derived from an EMBL/GenBank/DDBJ whole genome shotgun (WGS) entry which is preliminary data.</text>
</comment>
<keyword evidence="2" id="KW-0805">Transcription regulation</keyword>
<feature type="domain" description="BHLH" evidence="7">
    <location>
        <begin position="72"/>
        <end position="122"/>
    </location>
</feature>
<dbReference type="Gene3D" id="4.10.280.10">
    <property type="entry name" value="Helix-loop-helix DNA-binding domain"/>
    <property type="match status" value="1"/>
</dbReference>
<evidence type="ECO:0000256" key="2">
    <source>
        <dbReference type="ARBA" id="ARBA00023015"/>
    </source>
</evidence>
<sequence length="307" mass="34087">MLGNRSSVDKSSEEEMQRQANNNISSSNSPTTHDQQVLETAELAKVGQKRSRKDGKSVGSGDGGNGGGGGESEHEIHMLIERERRKKMRNMFSSLHALLPQLPHKVDKSTIVDEAVKYIKSLQHTLHTLKKQRHDKLQNVTAPVADYEHESIIASSNVQQQPLLDSREAFLADHHQGPLPLSSKNLSMATNVPVPLPLHVHPFQVPAPPVCFQTWHSPNVVVNVCGDDAQISVCSPRKPGLLSTIFYILEKYNLDVVSAHVTSDSYRRMYMIQAHASGASNQFPEALSVEETFKLAMEEMNLWLLTC</sequence>
<dbReference type="CDD" id="cd11393">
    <property type="entry name" value="bHLH_AtbHLH_like"/>
    <property type="match status" value="1"/>
</dbReference>
<dbReference type="SUPFAM" id="SSF55021">
    <property type="entry name" value="ACT-like"/>
    <property type="match status" value="1"/>
</dbReference>
<feature type="region of interest" description="Disordered" evidence="6">
    <location>
        <begin position="1"/>
        <end position="74"/>
    </location>
</feature>
<feature type="compositionally biased region" description="Gly residues" evidence="6">
    <location>
        <begin position="58"/>
        <end position="70"/>
    </location>
</feature>
<dbReference type="InterPro" id="IPR045865">
    <property type="entry name" value="ACT-like_dom_sf"/>
</dbReference>
<dbReference type="Pfam" id="PF22754">
    <property type="entry name" value="bHLH-TF_ACT-like_plant"/>
    <property type="match status" value="1"/>
</dbReference>
<dbReference type="PANTHER" id="PTHR46772">
    <property type="entry name" value="BHLH DOMAIN-CONTAINING PROTEIN"/>
    <property type="match status" value="1"/>
</dbReference>
<dbReference type="PROSITE" id="PS50888">
    <property type="entry name" value="BHLH"/>
    <property type="match status" value="1"/>
</dbReference>
<evidence type="ECO:0000256" key="1">
    <source>
        <dbReference type="ARBA" id="ARBA00004123"/>
    </source>
</evidence>
<keyword evidence="5" id="KW-0539">Nucleus</keyword>
<dbReference type="SMART" id="SM00353">
    <property type="entry name" value="HLH"/>
    <property type="match status" value="1"/>
</dbReference>
<dbReference type="GO" id="GO:0003677">
    <property type="term" value="F:DNA binding"/>
    <property type="evidence" value="ECO:0007669"/>
    <property type="project" value="UniProtKB-KW"/>
</dbReference>
<evidence type="ECO:0000256" key="4">
    <source>
        <dbReference type="ARBA" id="ARBA00023163"/>
    </source>
</evidence>
<evidence type="ECO:0000313" key="8">
    <source>
        <dbReference type="EMBL" id="KAK0577647.1"/>
    </source>
</evidence>
<reference evidence="8" key="2">
    <citation type="submission" date="2023-06" db="EMBL/GenBank/DDBJ databases">
        <authorList>
            <person name="Swenson N.G."/>
            <person name="Wegrzyn J.L."/>
            <person name="Mcevoy S.L."/>
        </authorList>
    </citation>
    <scope>NUCLEOTIDE SEQUENCE</scope>
    <source>
        <strain evidence="8">NS2018</strain>
        <tissue evidence="8">Leaf</tissue>
    </source>
</reference>
<comment type="subcellular location">
    <subcellularLocation>
        <location evidence="1">Nucleus</location>
    </subcellularLocation>
</comment>
<feature type="compositionally biased region" description="Basic and acidic residues" evidence="6">
    <location>
        <begin position="7"/>
        <end position="17"/>
    </location>
</feature>
<organism evidence="8 9">
    <name type="scientific">Acer saccharum</name>
    <name type="common">Sugar maple</name>
    <dbReference type="NCBI Taxonomy" id="4024"/>
    <lineage>
        <taxon>Eukaryota</taxon>
        <taxon>Viridiplantae</taxon>
        <taxon>Streptophyta</taxon>
        <taxon>Embryophyta</taxon>
        <taxon>Tracheophyta</taxon>
        <taxon>Spermatophyta</taxon>
        <taxon>Magnoliopsida</taxon>
        <taxon>eudicotyledons</taxon>
        <taxon>Gunneridae</taxon>
        <taxon>Pentapetalae</taxon>
        <taxon>rosids</taxon>
        <taxon>malvids</taxon>
        <taxon>Sapindales</taxon>
        <taxon>Sapindaceae</taxon>
        <taxon>Hippocastanoideae</taxon>
        <taxon>Acereae</taxon>
        <taxon>Acer</taxon>
    </lineage>
</organism>
<evidence type="ECO:0000256" key="3">
    <source>
        <dbReference type="ARBA" id="ARBA00023125"/>
    </source>
</evidence>
<dbReference type="SUPFAM" id="SSF47459">
    <property type="entry name" value="HLH, helix-loop-helix DNA-binding domain"/>
    <property type="match status" value="1"/>
</dbReference>
<name>A0AA39VF80_ACESA</name>
<dbReference type="EMBL" id="JAUESC010000386">
    <property type="protein sequence ID" value="KAK0577647.1"/>
    <property type="molecule type" value="Genomic_DNA"/>
</dbReference>
<dbReference type="CDD" id="cd04873">
    <property type="entry name" value="ACT_UUR-ACR-like"/>
    <property type="match status" value="1"/>
</dbReference>
<dbReference type="GO" id="GO:0005634">
    <property type="term" value="C:nucleus"/>
    <property type="evidence" value="ECO:0007669"/>
    <property type="project" value="UniProtKB-SubCell"/>
</dbReference>
<keyword evidence="3" id="KW-0238">DNA-binding</keyword>
<dbReference type="Pfam" id="PF00010">
    <property type="entry name" value="HLH"/>
    <property type="match status" value="1"/>
</dbReference>
<dbReference type="InterPro" id="IPR054502">
    <property type="entry name" value="bHLH-TF_ACT-like_plant"/>
</dbReference>
<dbReference type="GO" id="GO:0003700">
    <property type="term" value="F:DNA-binding transcription factor activity"/>
    <property type="evidence" value="ECO:0007669"/>
    <property type="project" value="InterPro"/>
</dbReference>
<proteinExistence type="predicted"/>
<dbReference type="InterPro" id="IPR045239">
    <property type="entry name" value="bHLH95_bHLH"/>
</dbReference>